<dbReference type="InterPro" id="IPR007167">
    <property type="entry name" value="Fe-transptr_FeoA-like"/>
</dbReference>
<accession>A0A1R4H622</accession>
<dbReference type="GO" id="GO:0046914">
    <property type="term" value="F:transition metal ion binding"/>
    <property type="evidence" value="ECO:0007669"/>
    <property type="project" value="InterPro"/>
</dbReference>
<dbReference type="InterPro" id="IPR008988">
    <property type="entry name" value="Transcriptional_repressor_C"/>
</dbReference>
<protein>
    <submittedName>
        <fullName evidence="3">Ferrous iron transporter, protein A</fullName>
    </submittedName>
</protein>
<dbReference type="PANTHER" id="PTHR42954">
    <property type="entry name" value="FE(2+) TRANSPORT PROTEIN A"/>
    <property type="match status" value="1"/>
</dbReference>
<dbReference type="Gene3D" id="2.30.30.90">
    <property type="match status" value="1"/>
</dbReference>
<dbReference type="OrthoDB" id="9811076at2"/>
<dbReference type="EMBL" id="FUKI01000094">
    <property type="protein sequence ID" value="SJM91718.1"/>
    <property type="molecule type" value="Genomic_DNA"/>
</dbReference>
<proteinExistence type="predicted"/>
<dbReference type="SMART" id="SM00899">
    <property type="entry name" value="FeoA"/>
    <property type="match status" value="1"/>
</dbReference>
<dbReference type="AlphaFoldDB" id="A0A1R4H622"/>
<evidence type="ECO:0000313" key="3">
    <source>
        <dbReference type="EMBL" id="SJM91718.1"/>
    </source>
</evidence>
<dbReference type="SUPFAM" id="SSF50037">
    <property type="entry name" value="C-terminal domain of transcriptional repressors"/>
    <property type="match status" value="1"/>
</dbReference>
<evidence type="ECO:0000259" key="2">
    <source>
        <dbReference type="SMART" id="SM00899"/>
    </source>
</evidence>
<name>A0A1R4H622_9GAMM</name>
<dbReference type="Proteomes" id="UP000195667">
    <property type="component" value="Unassembled WGS sequence"/>
</dbReference>
<organism evidence="3 4">
    <name type="scientific">Crenothrix polyspora</name>
    <dbReference type="NCBI Taxonomy" id="360316"/>
    <lineage>
        <taxon>Bacteria</taxon>
        <taxon>Pseudomonadati</taxon>
        <taxon>Pseudomonadota</taxon>
        <taxon>Gammaproteobacteria</taxon>
        <taxon>Methylococcales</taxon>
        <taxon>Crenotrichaceae</taxon>
        <taxon>Crenothrix</taxon>
    </lineage>
</organism>
<feature type="domain" description="Ferrous iron transporter FeoA-like" evidence="2">
    <location>
        <begin position="3"/>
        <end position="76"/>
    </location>
</feature>
<gene>
    <name evidence="3" type="primary">feoA</name>
    <name evidence="3" type="ORF">CRENPOLYSF1_200059</name>
</gene>
<dbReference type="RefSeq" id="WP_087143078.1">
    <property type="nucleotide sequence ID" value="NZ_FUKI01000094.1"/>
</dbReference>
<keyword evidence="1" id="KW-0408">Iron</keyword>
<keyword evidence="4" id="KW-1185">Reference proteome</keyword>
<dbReference type="PANTHER" id="PTHR42954:SF2">
    <property type="entry name" value="FE(2+) TRANSPORT PROTEIN A"/>
    <property type="match status" value="1"/>
</dbReference>
<sequence>MSLNLKHLAVGDLAKITGFDKAGKAYRKKLLAMGLTPGTPFSVTRFAPMGDPVEIKLRGFSLTLRKDEAAVLLLERV</sequence>
<evidence type="ECO:0000256" key="1">
    <source>
        <dbReference type="ARBA" id="ARBA00023004"/>
    </source>
</evidence>
<dbReference type="InterPro" id="IPR052713">
    <property type="entry name" value="FeoA"/>
</dbReference>
<dbReference type="InterPro" id="IPR038157">
    <property type="entry name" value="FeoA_core_dom"/>
</dbReference>
<reference evidence="4" key="1">
    <citation type="submission" date="2017-02" db="EMBL/GenBank/DDBJ databases">
        <authorList>
            <person name="Daims H."/>
        </authorList>
    </citation>
    <scope>NUCLEOTIDE SEQUENCE [LARGE SCALE GENOMIC DNA]</scope>
</reference>
<evidence type="ECO:0000313" key="4">
    <source>
        <dbReference type="Proteomes" id="UP000195667"/>
    </source>
</evidence>
<dbReference type="Pfam" id="PF04023">
    <property type="entry name" value="FeoA"/>
    <property type="match status" value="1"/>
</dbReference>